<evidence type="ECO:0000313" key="2">
    <source>
        <dbReference type="Proteomes" id="UP000431922"/>
    </source>
</evidence>
<gene>
    <name evidence="1" type="ORF">GRI65_00860</name>
</gene>
<keyword evidence="2" id="KW-1185">Reference proteome</keyword>
<dbReference type="PANTHER" id="PTHR34408:SF1">
    <property type="entry name" value="GLYCOSYL HYDROLASE FAMILY 19 DOMAIN-CONTAINING PROTEIN HI_1415"/>
    <property type="match status" value="1"/>
</dbReference>
<organism evidence="1 2">
    <name type="scientific">Allopontixanthobacter sediminis</name>
    <dbReference type="NCBI Taxonomy" id="1689985"/>
    <lineage>
        <taxon>Bacteria</taxon>
        <taxon>Pseudomonadati</taxon>
        <taxon>Pseudomonadota</taxon>
        <taxon>Alphaproteobacteria</taxon>
        <taxon>Sphingomonadales</taxon>
        <taxon>Erythrobacteraceae</taxon>
        <taxon>Allopontixanthobacter</taxon>
    </lineage>
</organism>
<comment type="caution">
    <text evidence="1">The sequence shown here is derived from an EMBL/GenBank/DDBJ whole genome shotgun (WGS) entry which is preliminary data.</text>
</comment>
<dbReference type="RefSeq" id="WP_160754655.1">
    <property type="nucleotide sequence ID" value="NZ_WTYL01000001.1"/>
</dbReference>
<reference evidence="1 2" key="1">
    <citation type="submission" date="2019-12" db="EMBL/GenBank/DDBJ databases">
        <title>Genomic-based taxomic classification of the family Erythrobacteraceae.</title>
        <authorList>
            <person name="Xu L."/>
        </authorList>
    </citation>
    <scope>NUCLEOTIDE SEQUENCE [LARGE SCALE GENOMIC DNA]</scope>
    <source>
        <strain evidence="1 2">KCTC 42453</strain>
    </source>
</reference>
<dbReference type="AlphaFoldDB" id="A0A845AVE4"/>
<evidence type="ECO:0000313" key="1">
    <source>
        <dbReference type="EMBL" id="MXP43001.1"/>
    </source>
</evidence>
<keyword evidence="1" id="KW-0378">Hydrolase</keyword>
<dbReference type="Gene3D" id="1.10.530.10">
    <property type="match status" value="1"/>
</dbReference>
<dbReference type="EMBL" id="WTYL01000001">
    <property type="protein sequence ID" value="MXP43001.1"/>
    <property type="molecule type" value="Genomic_DNA"/>
</dbReference>
<accession>A0A845AVE4</accession>
<dbReference type="InterPro" id="IPR023346">
    <property type="entry name" value="Lysozyme-like_dom_sf"/>
</dbReference>
<sequence>MNRKPIFDCVRTMLGRGFRDGEVAALDRAIDDATGVIVVTAPVQAIGPIALIDVSVLKAAAPEKTEAQLAPWVEPFRKACQKYDIDNVRRIASFLGVFVGHESSFEVGRRENMNYSAQRMSEVWPSRFAAGGVKGKPNALAKALDRKPEEIANHVYANRMGNGPPQSGDGWRYRGNGPPQLTGKDNHKAFAMELGKTVEDASDYIMTLEGGIEAAAWFWNENLINVLADTPGVSDETRKINGGLTGLADRTARFNRIVARLLEMGA</sequence>
<dbReference type="InterPro" id="IPR052354">
    <property type="entry name" value="Cell_Wall_Dynamics_Protein"/>
</dbReference>
<proteinExistence type="predicted"/>
<dbReference type="Proteomes" id="UP000431922">
    <property type="component" value="Unassembled WGS sequence"/>
</dbReference>
<name>A0A845AVE4_9SPHN</name>
<dbReference type="SUPFAM" id="SSF53955">
    <property type="entry name" value="Lysozyme-like"/>
    <property type="match status" value="1"/>
</dbReference>
<dbReference type="GO" id="GO:0016787">
    <property type="term" value="F:hydrolase activity"/>
    <property type="evidence" value="ECO:0007669"/>
    <property type="project" value="UniProtKB-KW"/>
</dbReference>
<dbReference type="PANTHER" id="PTHR34408">
    <property type="entry name" value="FAMILY PROTEIN, PUTATIVE-RELATED"/>
    <property type="match status" value="1"/>
</dbReference>
<protein>
    <submittedName>
        <fullName evidence="1">Glycoside hydrolase family 19 protein</fullName>
    </submittedName>
</protein>
<dbReference type="OrthoDB" id="3078754at2"/>